<dbReference type="InterPro" id="IPR009050">
    <property type="entry name" value="Globin-like_sf"/>
</dbReference>
<dbReference type="PRINTS" id="PR00611">
    <property type="entry name" value="ERYTHCRUORIN"/>
</dbReference>
<dbReference type="GO" id="GO:0019825">
    <property type="term" value="F:oxygen binding"/>
    <property type="evidence" value="ECO:0007669"/>
    <property type="project" value="InterPro"/>
</dbReference>
<name>Q53I62_9ANNE</name>
<evidence type="ECO:0000256" key="4">
    <source>
        <dbReference type="ARBA" id="ARBA00022621"/>
    </source>
</evidence>
<keyword evidence="3 8" id="KW-0349">Heme</keyword>
<reference evidence="10" key="1">
    <citation type="journal article" date="2007" name="FEBS J.">
        <title>Globin gene family evolution and functional diversification in annelids.</title>
        <authorList>
            <person name="Bailly X."/>
            <person name="Chabasse C."/>
            <person name="Hourdez S."/>
            <person name="Dewilde S."/>
            <person name="Martial S."/>
            <person name="Moens L."/>
            <person name="Zal F."/>
        </authorList>
    </citation>
    <scope>NUCLEOTIDE SEQUENCE</scope>
</reference>
<organism evidence="10">
    <name type="scientific">Alvinella pompejana</name>
    <dbReference type="NCBI Taxonomy" id="6376"/>
    <lineage>
        <taxon>Eukaryota</taxon>
        <taxon>Metazoa</taxon>
        <taxon>Spiralia</taxon>
        <taxon>Lophotrochozoa</taxon>
        <taxon>Annelida</taxon>
        <taxon>Polychaeta</taxon>
        <taxon>Sedentaria</taxon>
        <taxon>Canalipalpata</taxon>
        <taxon>Terebellida</taxon>
        <taxon>Terebelliformia</taxon>
        <taxon>Alvinellidae</taxon>
        <taxon>Alvinella</taxon>
    </lineage>
</organism>
<dbReference type="InterPro" id="IPR012292">
    <property type="entry name" value="Globin/Proto"/>
</dbReference>
<dbReference type="PROSITE" id="PS01033">
    <property type="entry name" value="GLOBIN"/>
    <property type="match status" value="1"/>
</dbReference>
<dbReference type="GO" id="GO:0020037">
    <property type="term" value="F:heme binding"/>
    <property type="evidence" value="ECO:0007669"/>
    <property type="project" value="InterPro"/>
</dbReference>
<dbReference type="Pfam" id="PF00042">
    <property type="entry name" value="Globin"/>
    <property type="match status" value="1"/>
</dbReference>
<gene>
    <name evidence="10" type="primary">hb-i</name>
</gene>
<dbReference type="InterPro" id="IPR044399">
    <property type="entry name" value="Mb-like_M"/>
</dbReference>
<evidence type="ECO:0000256" key="5">
    <source>
        <dbReference type="ARBA" id="ARBA00022723"/>
    </source>
</evidence>
<feature type="non-terminal residue" evidence="10">
    <location>
        <position position="124"/>
    </location>
</feature>
<sequence>ADNIAAVRGDVSTHAMNIFVEYFKKFPQHQNAFADYKGKDPESLKSLPKFKTHTTKVVSKLLDIVEKASDSGALQSNCTTLAKMPQHKGLNQQQFADLGAVLVPYLQKALGGACDSAAWEQAYN</sequence>
<dbReference type="GO" id="GO:0005833">
    <property type="term" value="C:hemoglobin complex"/>
    <property type="evidence" value="ECO:0007669"/>
    <property type="project" value="InterPro"/>
</dbReference>
<keyword evidence="6" id="KW-0408">Iron</keyword>
<feature type="non-terminal residue" evidence="10">
    <location>
        <position position="1"/>
    </location>
</feature>
<keyword evidence="4 8" id="KW-0561">Oxygen transport</keyword>
<feature type="domain" description="Globin" evidence="9">
    <location>
        <begin position="1"/>
        <end position="124"/>
    </location>
</feature>
<dbReference type="CDD" id="cd01040">
    <property type="entry name" value="Mb-like"/>
    <property type="match status" value="1"/>
</dbReference>
<dbReference type="GO" id="GO:0005576">
    <property type="term" value="C:extracellular region"/>
    <property type="evidence" value="ECO:0007669"/>
    <property type="project" value="InterPro"/>
</dbReference>
<comment type="similarity">
    <text evidence="8">Belongs to the globin family.</text>
</comment>
<keyword evidence="5" id="KW-0479">Metal-binding</keyword>
<protein>
    <recommendedName>
        <fullName evidence="1">Globin</fullName>
    </recommendedName>
</protein>
<dbReference type="SMR" id="Q53I62"/>
<evidence type="ECO:0000256" key="2">
    <source>
        <dbReference type="ARBA" id="ARBA00022448"/>
    </source>
</evidence>
<proteinExistence type="evidence at transcript level"/>
<evidence type="ECO:0000256" key="3">
    <source>
        <dbReference type="ARBA" id="ARBA00022617"/>
    </source>
</evidence>
<evidence type="ECO:0000259" key="9">
    <source>
        <dbReference type="PROSITE" id="PS01033"/>
    </source>
</evidence>
<dbReference type="PANTHER" id="PTHR47217:SF1">
    <property type="entry name" value="GLOBIN-LIKE PROTEIN"/>
    <property type="match status" value="1"/>
</dbReference>
<evidence type="ECO:0000313" key="10">
    <source>
        <dbReference type="EMBL" id="CAI56311.1"/>
    </source>
</evidence>
<evidence type="ECO:0000256" key="8">
    <source>
        <dbReference type="RuleBase" id="RU000356"/>
    </source>
</evidence>
<evidence type="ECO:0000256" key="7">
    <source>
        <dbReference type="ARBA" id="ARBA00023179"/>
    </source>
</evidence>
<evidence type="ECO:0000256" key="6">
    <source>
        <dbReference type="ARBA" id="ARBA00023004"/>
    </source>
</evidence>
<dbReference type="PANTHER" id="PTHR47217">
    <property type="entry name" value="GLOBIN-LIKE PROTEIN"/>
    <property type="match status" value="1"/>
</dbReference>
<dbReference type="InterPro" id="IPR002336">
    <property type="entry name" value="Erythrocruorin"/>
</dbReference>
<evidence type="ECO:0000256" key="1">
    <source>
        <dbReference type="ARBA" id="ARBA00013895"/>
    </source>
</evidence>
<keyword evidence="2 8" id="KW-0813">Transport</keyword>
<dbReference type="AlphaFoldDB" id="Q53I62"/>
<dbReference type="Gene3D" id="1.10.490.10">
    <property type="entry name" value="Globins"/>
    <property type="match status" value="1"/>
</dbReference>
<dbReference type="EMBL" id="AJ880693">
    <property type="protein sequence ID" value="CAI56311.1"/>
    <property type="molecule type" value="mRNA"/>
</dbReference>
<dbReference type="SUPFAM" id="SSF46458">
    <property type="entry name" value="Globin-like"/>
    <property type="match status" value="1"/>
</dbReference>
<accession>Q53I62</accession>
<keyword evidence="7" id="KW-0514">Muscle protein</keyword>
<dbReference type="GO" id="GO:0005344">
    <property type="term" value="F:oxygen carrier activity"/>
    <property type="evidence" value="ECO:0007669"/>
    <property type="project" value="UniProtKB-KW"/>
</dbReference>
<dbReference type="GO" id="GO:0046872">
    <property type="term" value="F:metal ion binding"/>
    <property type="evidence" value="ECO:0007669"/>
    <property type="project" value="UniProtKB-KW"/>
</dbReference>
<dbReference type="InterPro" id="IPR000971">
    <property type="entry name" value="Globin"/>
</dbReference>